<name>A0A1X7I7R7_9BACT</name>
<dbReference type="OrthoDB" id="9933125at2"/>
<gene>
    <name evidence="1" type="ORF">SAMN05661096_00300</name>
</gene>
<dbReference type="Proteomes" id="UP000193804">
    <property type="component" value="Unassembled WGS sequence"/>
</dbReference>
<dbReference type="RefSeq" id="WP_085515314.1">
    <property type="nucleotide sequence ID" value="NZ_FXAW01000001.1"/>
</dbReference>
<protein>
    <submittedName>
        <fullName evidence="1">Uncharacterized protein</fullName>
    </submittedName>
</protein>
<sequence>MNHSISELNFSSEIKEFAQMEGLLTVSDFIIVGTKKLDQTEGFTKRMLLEYLNFLEDHGLERFMDEEA</sequence>
<reference evidence="2" key="1">
    <citation type="submission" date="2017-04" db="EMBL/GenBank/DDBJ databases">
        <authorList>
            <person name="Varghese N."/>
            <person name="Submissions S."/>
        </authorList>
    </citation>
    <scope>NUCLEOTIDE SEQUENCE [LARGE SCALE GENOMIC DNA]</scope>
    <source>
        <strain evidence="2">DSM 4125</strain>
    </source>
</reference>
<dbReference type="EMBL" id="FXAW01000001">
    <property type="protein sequence ID" value="SMG10193.1"/>
    <property type="molecule type" value="Genomic_DNA"/>
</dbReference>
<evidence type="ECO:0000313" key="2">
    <source>
        <dbReference type="Proteomes" id="UP000193804"/>
    </source>
</evidence>
<evidence type="ECO:0000313" key="1">
    <source>
        <dbReference type="EMBL" id="SMG10193.1"/>
    </source>
</evidence>
<organism evidence="1 2">
    <name type="scientific">Marivirga sericea</name>
    <dbReference type="NCBI Taxonomy" id="1028"/>
    <lineage>
        <taxon>Bacteria</taxon>
        <taxon>Pseudomonadati</taxon>
        <taxon>Bacteroidota</taxon>
        <taxon>Cytophagia</taxon>
        <taxon>Cytophagales</taxon>
        <taxon>Marivirgaceae</taxon>
        <taxon>Marivirga</taxon>
    </lineage>
</organism>
<accession>A0A1X7I7R7</accession>
<keyword evidence="2" id="KW-1185">Reference proteome</keyword>
<dbReference type="AlphaFoldDB" id="A0A1X7I7R7"/>
<dbReference type="SUPFAM" id="SSF47789">
    <property type="entry name" value="C-terminal domain of RNA polymerase alpha subunit"/>
    <property type="match status" value="1"/>
</dbReference>
<proteinExistence type="predicted"/>